<evidence type="ECO:0000256" key="5">
    <source>
        <dbReference type="SAM" id="MobiDB-lite"/>
    </source>
</evidence>
<evidence type="ECO:0000313" key="9">
    <source>
        <dbReference type="Proteomes" id="UP001268683"/>
    </source>
</evidence>
<reference evidence="8" key="1">
    <citation type="submission" date="2023-04" db="EMBL/GenBank/DDBJ databases">
        <title>Complete genome sequence of Temperatibacter marinus.</title>
        <authorList>
            <person name="Rong J.-C."/>
            <person name="Yi M.-L."/>
            <person name="Zhao Q."/>
        </authorList>
    </citation>
    <scope>NUCLEOTIDE SEQUENCE</scope>
    <source>
        <strain evidence="8">NBRC 110045</strain>
    </source>
</reference>
<evidence type="ECO:0000256" key="2">
    <source>
        <dbReference type="ARBA" id="ARBA00009477"/>
    </source>
</evidence>
<gene>
    <name evidence="8" type="ORF">QGN29_06840</name>
</gene>
<protein>
    <submittedName>
        <fullName evidence="8">Efflux RND transporter periplasmic adaptor subunit</fullName>
    </submittedName>
</protein>
<dbReference type="Gene3D" id="2.40.420.20">
    <property type="match status" value="1"/>
</dbReference>
<evidence type="ECO:0000256" key="4">
    <source>
        <dbReference type="SAM" id="Coils"/>
    </source>
</evidence>
<dbReference type="GO" id="GO:0022857">
    <property type="term" value="F:transmembrane transporter activity"/>
    <property type="evidence" value="ECO:0007669"/>
    <property type="project" value="InterPro"/>
</dbReference>
<comment type="similarity">
    <text evidence="2">Belongs to the membrane fusion protein (MFP) (TC 8.A.1) family.</text>
</comment>
<dbReference type="KEGG" id="tmk:QGN29_06840"/>
<dbReference type="NCBIfam" id="TIGR01730">
    <property type="entry name" value="RND_mfp"/>
    <property type="match status" value="1"/>
</dbReference>
<dbReference type="Proteomes" id="UP001268683">
    <property type="component" value="Chromosome"/>
</dbReference>
<dbReference type="Gene3D" id="2.40.50.100">
    <property type="match status" value="1"/>
</dbReference>
<keyword evidence="9" id="KW-1185">Reference proteome</keyword>
<dbReference type="Gene3D" id="2.40.30.170">
    <property type="match status" value="1"/>
</dbReference>
<dbReference type="Gene3D" id="1.10.287.470">
    <property type="entry name" value="Helix hairpin bin"/>
    <property type="match status" value="1"/>
</dbReference>
<keyword evidence="3 4" id="KW-0175">Coiled coil</keyword>
<dbReference type="GO" id="GO:0016020">
    <property type="term" value="C:membrane"/>
    <property type="evidence" value="ECO:0007669"/>
    <property type="project" value="InterPro"/>
</dbReference>
<dbReference type="Pfam" id="PF25973">
    <property type="entry name" value="BSH_CzcB"/>
    <property type="match status" value="1"/>
</dbReference>
<feature type="region of interest" description="Disordered" evidence="5">
    <location>
        <begin position="427"/>
        <end position="457"/>
    </location>
</feature>
<dbReference type="EMBL" id="CP123872">
    <property type="protein sequence ID" value="WND04089.1"/>
    <property type="molecule type" value="Genomic_DNA"/>
</dbReference>
<evidence type="ECO:0000256" key="3">
    <source>
        <dbReference type="ARBA" id="ARBA00023054"/>
    </source>
</evidence>
<feature type="coiled-coil region" evidence="4">
    <location>
        <begin position="120"/>
        <end position="181"/>
    </location>
</feature>
<dbReference type="SUPFAM" id="SSF111369">
    <property type="entry name" value="HlyD-like secretion proteins"/>
    <property type="match status" value="1"/>
</dbReference>
<name>A0AA52HAL2_9PROT</name>
<dbReference type="PANTHER" id="PTHR32347:SF14">
    <property type="entry name" value="EFFLUX SYSTEM COMPONENT YKNX-RELATED"/>
    <property type="match status" value="1"/>
</dbReference>
<dbReference type="InterPro" id="IPR006143">
    <property type="entry name" value="RND_pump_MFP"/>
</dbReference>
<accession>A0AA52HAL2</accession>
<dbReference type="PANTHER" id="PTHR32347">
    <property type="entry name" value="EFFLUX SYSTEM COMPONENT YKNX-RELATED"/>
    <property type="match status" value="1"/>
</dbReference>
<evidence type="ECO:0000259" key="6">
    <source>
        <dbReference type="Pfam" id="PF25973"/>
    </source>
</evidence>
<dbReference type="InterPro" id="IPR058636">
    <property type="entry name" value="Beta-barrel_YknX"/>
</dbReference>
<dbReference type="RefSeq" id="WP_310799953.1">
    <property type="nucleotide sequence ID" value="NZ_CP123872.1"/>
</dbReference>
<dbReference type="InterPro" id="IPR050465">
    <property type="entry name" value="UPF0194_transport"/>
</dbReference>
<feature type="domain" description="YknX-like beta-barrel" evidence="7">
    <location>
        <begin position="240"/>
        <end position="314"/>
    </location>
</feature>
<dbReference type="GO" id="GO:0030313">
    <property type="term" value="C:cell envelope"/>
    <property type="evidence" value="ECO:0007669"/>
    <property type="project" value="UniProtKB-SubCell"/>
</dbReference>
<evidence type="ECO:0000256" key="1">
    <source>
        <dbReference type="ARBA" id="ARBA00004196"/>
    </source>
</evidence>
<dbReference type="Pfam" id="PF25990">
    <property type="entry name" value="Beta-barrel_YknX"/>
    <property type="match status" value="1"/>
</dbReference>
<organism evidence="8 9">
    <name type="scientific">Temperatibacter marinus</name>
    <dbReference type="NCBI Taxonomy" id="1456591"/>
    <lineage>
        <taxon>Bacteria</taxon>
        <taxon>Pseudomonadati</taxon>
        <taxon>Pseudomonadota</taxon>
        <taxon>Alphaproteobacteria</taxon>
        <taxon>Kordiimonadales</taxon>
        <taxon>Temperatibacteraceae</taxon>
        <taxon>Temperatibacter</taxon>
    </lineage>
</organism>
<comment type="subcellular location">
    <subcellularLocation>
        <location evidence="1">Cell envelope</location>
    </subcellularLocation>
</comment>
<evidence type="ECO:0000259" key="7">
    <source>
        <dbReference type="Pfam" id="PF25990"/>
    </source>
</evidence>
<sequence length="500" mass="54332">MGILKSKVGIFSLIFLGVAVAWFFMPADAQSKNQISYQAKPAEKGTITRKVSASGAVDAVTMVEISTEVSGLIREINADFNTQVKEGEVLAVINPQIFQSRVTQRRAELAVAEASIGIQKAQLSNDEASLKKLRRDLKRTSKLFEQNNISEAALDNANLAVETAARRVEMAKAQLKNAYATVTMRQASLEQAEIDLDRTNVKSPIDGIVIERAIEIGQTVAASLSAPKLFRIAKNLEEIEIEASIDEADIGNVKEGNQVSFTVDAHQGRTFTGTVQQVRLAPKIEQNVVTYTVVVTARNDQKFLLPGMTANVDIVTGVRSDALRVPNAALRFKPRGQKSSQAQSGGQGNAMMTRFTEGVIRQAGLNKEQAVKFKKAMEKPMQEASRAMRQGSGGFDGSGARAAFQKLRADLSKTLEEIATPEQMAAYQAASQQNRNRGRRSARSSNGRPGSVWIKKDDGTLEERRVMVGITDGSHSEILRGQLKAGENVVVSARVVKSET</sequence>
<dbReference type="AlphaFoldDB" id="A0AA52HAL2"/>
<feature type="domain" description="CzcB-like barrel-sandwich hybrid" evidence="6">
    <location>
        <begin position="62"/>
        <end position="224"/>
    </location>
</feature>
<dbReference type="InterPro" id="IPR058647">
    <property type="entry name" value="BSH_CzcB-like"/>
</dbReference>
<evidence type="ECO:0000313" key="8">
    <source>
        <dbReference type="EMBL" id="WND04089.1"/>
    </source>
</evidence>
<proteinExistence type="inferred from homology"/>